<gene>
    <name evidence="2" type="ORF">TRM7615_02737</name>
</gene>
<evidence type="ECO:0000313" key="2">
    <source>
        <dbReference type="EMBL" id="SPJ29224.1"/>
    </source>
</evidence>
<dbReference type="PROSITE" id="PS51257">
    <property type="entry name" value="PROKAR_LIPOPROTEIN"/>
    <property type="match status" value="1"/>
</dbReference>
<dbReference type="OrthoDB" id="8688375at2"/>
<keyword evidence="1" id="KW-0472">Membrane</keyword>
<feature type="transmembrane region" description="Helical" evidence="1">
    <location>
        <begin position="127"/>
        <end position="150"/>
    </location>
</feature>
<evidence type="ECO:0000256" key="1">
    <source>
        <dbReference type="SAM" id="Phobius"/>
    </source>
</evidence>
<evidence type="ECO:0008006" key="4">
    <source>
        <dbReference type="Google" id="ProtNLM"/>
    </source>
</evidence>
<feature type="transmembrane region" description="Helical" evidence="1">
    <location>
        <begin position="7"/>
        <end position="28"/>
    </location>
</feature>
<feature type="transmembrane region" description="Helical" evidence="1">
    <location>
        <begin position="187"/>
        <end position="208"/>
    </location>
</feature>
<dbReference type="Proteomes" id="UP000244898">
    <property type="component" value="Unassembled WGS sequence"/>
</dbReference>
<feature type="transmembrane region" description="Helical" evidence="1">
    <location>
        <begin position="72"/>
        <end position="89"/>
    </location>
</feature>
<reference evidence="3" key="1">
    <citation type="submission" date="2018-03" db="EMBL/GenBank/DDBJ databases">
        <authorList>
            <person name="Rodrigo-Torres L."/>
            <person name="Arahal R. D."/>
            <person name="Lucena T."/>
        </authorList>
    </citation>
    <scope>NUCLEOTIDE SEQUENCE [LARGE SCALE GENOMIC DNA]</scope>
    <source>
        <strain evidence="3">CECT 7615</strain>
    </source>
</reference>
<evidence type="ECO:0000313" key="3">
    <source>
        <dbReference type="Proteomes" id="UP000244898"/>
    </source>
</evidence>
<feature type="transmembrane region" description="Helical" evidence="1">
    <location>
        <begin position="40"/>
        <end position="60"/>
    </location>
</feature>
<keyword evidence="1" id="KW-1133">Transmembrane helix</keyword>
<feature type="transmembrane region" description="Helical" evidence="1">
    <location>
        <begin position="220"/>
        <end position="241"/>
    </location>
</feature>
<feature type="transmembrane region" description="Helical" evidence="1">
    <location>
        <begin position="156"/>
        <end position="175"/>
    </location>
</feature>
<name>A0A2R8C9V4_9RHOB</name>
<keyword evidence="3" id="KW-1185">Reference proteome</keyword>
<feature type="transmembrane region" description="Helical" evidence="1">
    <location>
        <begin position="248"/>
        <end position="269"/>
    </location>
</feature>
<accession>A0A2R8C9V4</accession>
<dbReference type="AlphaFoldDB" id="A0A2R8C9V4"/>
<protein>
    <recommendedName>
        <fullName evidence="4">EamA domain-containing protein</fullName>
    </recommendedName>
</protein>
<dbReference type="RefSeq" id="WP_108788397.1">
    <property type="nucleotide sequence ID" value="NZ_ONZG01000006.1"/>
</dbReference>
<keyword evidence="1" id="KW-0812">Transmembrane</keyword>
<sequence length="303" mass="31330">MTQDAKLAVLSITLMFVASAMFACVTGLTKIAGTANAPMLWFTAAAMTGSGAVLVGISHILGKANVILRKDVLIYGAVSGALMVAYNAINFLSVAHVGASFVSLAFILPTLLTYTFAVVLRMDRLDFAKVFAVACGVAGGAILALAKLGAVSGADAAWVVLAICNPILMAINNIYRTRFWPVGMGPLLASALMLFLGGILCVPVAALADGDASGLVSTPNLKVLVAVTVLFALQYPAFLGVQYLSGPVFLSLSGPLIGVFGAFGAFLFLNEAAPPGLLLAATLMLGGVIVFQFALRREQRRIG</sequence>
<dbReference type="EMBL" id="ONZG01000006">
    <property type="protein sequence ID" value="SPJ29224.1"/>
    <property type="molecule type" value="Genomic_DNA"/>
</dbReference>
<feature type="transmembrane region" description="Helical" evidence="1">
    <location>
        <begin position="101"/>
        <end position="120"/>
    </location>
</feature>
<proteinExistence type="predicted"/>
<feature type="transmembrane region" description="Helical" evidence="1">
    <location>
        <begin position="275"/>
        <end position="295"/>
    </location>
</feature>
<organism evidence="2 3">
    <name type="scientific">Falsiruegeria mediterranea M17</name>
    <dbReference type="NCBI Taxonomy" id="1200281"/>
    <lineage>
        <taxon>Bacteria</taxon>
        <taxon>Pseudomonadati</taxon>
        <taxon>Pseudomonadota</taxon>
        <taxon>Alphaproteobacteria</taxon>
        <taxon>Rhodobacterales</taxon>
        <taxon>Roseobacteraceae</taxon>
        <taxon>Falsiruegeria</taxon>
    </lineage>
</organism>